<dbReference type="InterPro" id="IPR004761">
    <property type="entry name" value="Spore_GerAB"/>
</dbReference>
<feature type="transmembrane region" description="Helical" evidence="8">
    <location>
        <begin position="184"/>
        <end position="202"/>
    </location>
</feature>
<keyword evidence="10" id="KW-1185">Reference proteome</keyword>
<dbReference type="PANTHER" id="PTHR34975:SF2">
    <property type="entry name" value="SPORE GERMINATION PROTEIN A2"/>
    <property type="match status" value="1"/>
</dbReference>
<dbReference type="EMBL" id="JACXIY010000044">
    <property type="protein sequence ID" value="MBD2872279.1"/>
    <property type="molecule type" value="Genomic_DNA"/>
</dbReference>
<reference evidence="9" key="1">
    <citation type="submission" date="2020-09" db="EMBL/GenBank/DDBJ databases">
        <title>A novel bacterium of genus Paenibacillus, isolated from South China Sea.</title>
        <authorList>
            <person name="Huang H."/>
            <person name="Mo K."/>
            <person name="Hu Y."/>
        </authorList>
    </citation>
    <scope>NUCLEOTIDE SEQUENCE</scope>
    <source>
        <strain evidence="9">IB182493</strain>
    </source>
</reference>
<dbReference type="GO" id="GO:0009847">
    <property type="term" value="P:spore germination"/>
    <property type="evidence" value="ECO:0007669"/>
    <property type="project" value="InterPro"/>
</dbReference>
<dbReference type="PANTHER" id="PTHR34975">
    <property type="entry name" value="SPORE GERMINATION PROTEIN A2"/>
    <property type="match status" value="1"/>
</dbReference>
<feature type="transmembrane region" description="Helical" evidence="8">
    <location>
        <begin position="302"/>
        <end position="321"/>
    </location>
</feature>
<dbReference type="AlphaFoldDB" id="A0A927CQG4"/>
<feature type="transmembrane region" description="Helical" evidence="8">
    <location>
        <begin position="68"/>
        <end position="93"/>
    </location>
</feature>
<dbReference type="GO" id="GO:0016020">
    <property type="term" value="C:membrane"/>
    <property type="evidence" value="ECO:0007669"/>
    <property type="project" value="UniProtKB-SubCell"/>
</dbReference>
<feature type="transmembrane region" description="Helical" evidence="8">
    <location>
        <begin position="105"/>
        <end position="131"/>
    </location>
</feature>
<feature type="transmembrane region" description="Helical" evidence="8">
    <location>
        <begin position="214"/>
        <end position="235"/>
    </location>
</feature>
<comment type="subcellular location">
    <subcellularLocation>
        <location evidence="1">Membrane</location>
        <topology evidence="1">Multi-pass membrane protein</topology>
    </subcellularLocation>
</comment>
<evidence type="ECO:0000256" key="8">
    <source>
        <dbReference type="SAM" id="Phobius"/>
    </source>
</evidence>
<evidence type="ECO:0000313" key="9">
    <source>
        <dbReference type="EMBL" id="MBD2872279.1"/>
    </source>
</evidence>
<evidence type="ECO:0000256" key="6">
    <source>
        <dbReference type="ARBA" id="ARBA00022989"/>
    </source>
</evidence>
<keyword evidence="7 8" id="KW-0472">Membrane</keyword>
<keyword evidence="5 8" id="KW-0812">Transmembrane</keyword>
<dbReference type="Pfam" id="PF03845">
    <property type="entry name" value="Spore_permease"/>
    <property type="match status" value="1"/>
</dbReference>
<evidence type="ECO:0000256" key="7">
    <source>
        <dbReference type="ARBA" id="ARBA00023136"/>
    </source>
</evidence>
<evidence type="ECO:0000256" key="2">
    <source>
        <dbReference type="ARBA" id="ARBA00007998"/>
    </source>
</evidence>
<feature type="transmembrane region" description="Helical" evidence="8">
    <location>
        <begin position="7"/>
        <end position="26"/>
    </location>
</feature>
<proteinExistence type="inferred from homology"/>
<protein>
    <submittedName>
        <fullName evidence="9">GerAB/ArcD/ProY family transporter</fullName>
    </submittedName>
</protein>
<evidence type="ECO:0000313" key="10">
    <source>
        <dbReference type="Proteomes" id="UP000632125"/>
    </source>
</evidence>
<feature type="transmembrane region" description="Helical" evidence="8">
    <location>
        <begin position="143"/>
        <end position="164"/>
    </location>
</feature>
<evidence type="ECO:0000256" key="3">
    <source>
        <dbReference type="ARBA" id="ARBA00022448"/>
    </source>
</evidence>
<accession>A0A927CQG4</accession>
<evidence type="ECO:0000256" key="1">
    <source>
        <dbReference type="ARBA" id="ARBA00004141"/>
    </source>
</evidence>
<gene>
    <name evidence="9" type="ORF">IDH41_27210</name>
</gene>
<feature type="transmembrane region" description="Helical" evidence="8">
    <location>
        <begin position="38"/>
        <end position="56"/>
    </location>
</feature>
<feature type="transmembrane region" description="Helical" evidence="8">
    <location>
        <begin position="267"/>
        <end position="290"/>
    </location>
</feature>
<keyword evidence="6 8" id="KW-1133">Transmembrane helix</keyword>
<dbReference type="RefSeq" id="WP_190866819.1">
    <property type="nucleotide sequence ID" value="NZ_JACXIY010000044.1"/>
</dbReference>
<keyword evidence="3" id="KW-0813">Transport</keyword>
<feature type="transmembrane region" description="Helical" evidence="8">
    <location>
        <begin position="333"/>
        <end position="351"/>
    </location>
</feature>
<comment type="similarity">
    <text evidence="2">Belongs to the amino acid-polyamine-organocation (APC) superfamily. Spore germination protein (SGP) (TC 2.A.3.9) family.</text>
</comment>
<evidence type="ECO:0000256" key="4">
    <source>
        <dbReference type="ARBA" id="ARBA00022544"/>
    </source>
</evidence>
<comment type="caution">
    <text evidence="9">The sequence shown here is derived from an EMBL/GenBank/DDBJ whole genome shotgun (WGS) entry which is preliminary data.</text>
</comment>
<keyword evidence="4" id="KW-0309">Germination</keyword>
<sequence length="362" mass="40914">MGKSDKSLHIVLLYCLTQLGVIYFVYPEDIIASAEEGHWLPVVLGIFVNLIVTAAYMKGLRYFPKQDLIGILTGVGKTAAVLFLLPITVYLFMVNLITVRAFAEIITIVFLSNTPLWSIIALLLAISGLIAMNGAFSIMRTGVLLGLLFLPLMAFVIFMSFQNADWRYVFPLLDDNLGFLTHKSYLESLFAFATSFLFLGFVQPEFKYSPKKVLLGIVALIPFYLLAVYIPLLTFGRATASTFKFPFVMVVSTIQINWLMFDRVTMFLLLSLISFTMLFIALLIWQTGVIVGRTIPKVKMSYIVTALSVVTFIGCVMVRNWEDIEELFLCNAVLRLYVWLIVPFAVYLLGLREKRRSGYGNR</sequence>
<dbReference type="Proteomes" id="UP000632125">
    <property type="component" value="Unassembled WGS sequence"/>
</dbReference>
<organism evidence="9 10">
    <name type="scientific">Paenibacillus arenilitoris</name>
    <dbReference type="NCBI Taxonomy" id="2772299"/>
    <lineage>
        <taxon>Bacteria</taxon>
        <taxon>Bacillati</taxon>
        <taxon>Bacillota</taxon>
        <taxon>Bacilli</taxon>
        <taxon>Bacillales</taxon>
        <taxon>Paenibacillaceae</taxon>
        <taxon>Paenibacillus</taxon>
    </lineage>
</organism>
<name>A0A927CQG4_9BACL</name>
<evidence type="ECO:0000256" key="5">
    <source>
        <dbReference type="ARBA" id="ARBA00022692"/>
    </source>
</evidence>